<name>A0A1I5UZC8_9BACT</name>
<dbReference type="PANTHER" id="PTHR30595:SF6">
    <property type="entry name" value="SCHLAFEN ALBA-2 DOMAIN-CONTAINING PROTEIN"/>
    <property type="match status" value="1"/>
</dbReference>
<protein>
    <submittedName>
        <fullName evidence="2">Predicted transcriptional regulator, contains HTH domain</fullName>
    </submittedName>
</protein>
<evidence type="ECO:0000259" key="1">
    <source>
        <dbReference type="Pfam" id="PF04326"/>
    </source>
</evidence>
<dbReference type="RefSeq" id="WP_092914322.1">
    <property type="nucleotide sequence ID" value="NZ_FOXB01000075.1"/>
</dbReference>
<evidence type="ECO:0000313" key="2">
    <source>
        <dbReference type="EMBL" id="SFQ00056.1"/>
    </source>
</evidence>
<dbReference type="InterPro" id="IPR007421">
    <property type="entry name" value="Schlafen_AlbA_2_dom"/>
</dbReference>
<dbReference type="Proteomes" id="UP000199227">
    <property type="component" value="Unassembled WGS sequence"/>
</dbReference>
<dbReference type="OrthoDB" id="9789524at2"/>
<dbReference type="Pfam" id="PF04326">
    <property type="entry name" value="SLFN_AlbA_2"/>
    <property type="match status" value="1"/>
</dbReference>
<dbReference type="STRING" id="223786.SAMN05216234_1753"/>
<dbReference type="PANTHER" id="PTHR30595">
    <property type="entry name" value="GLPR-RELATED TRANSCRIPTIONAL REPRESSOR"/>
    <property type="match status" value="1"/>
</dbReference>
<keyword evidence="3" id="KW-1185">Reference proteome</keyword>
<dbReference type="AlphaFoldDB" id="A0A1I5UZC8"/>
<proteinExistence type="predicted"/>
<sequence>MIKIDSKEDILVLKESFEIEFKKATGKNGKGKLPNDFLESYSAMANTNGGNIFLGIEENGDTINLVGIKNPEEVIKELFDTLNNPQKINLNILKNEHIQILEIEQKNIIWIKIPKATRKQKPIYKGQNPLIGTFVRQGEGDYKCKEECVKRFLAEQIEDSRDSKVLKNFDFDDIELSTFYAYRNIFKSHKPDHPFNALSDLEFLKSIGGYKKDRESGEIGLTIAGLLMFGKQNSIEEALPYYMVDYQERPRAVTEKRWIDRIYPDGTWSGNIFDFYRKVIAKLYENLKIPFSLKEAQREEDTPIHQAIREALINALVHTDYSERLSILIVKRPDMFGFRNPGLMRIPIEIAIKGGESDCRNRNIQKMFMLIGYAEKAGSGIPKIYQSWSKYNWAKPLLYEKNEHHPQTLLELRMINLLDEETIQKLKTIFSSSFNKLNEKEIMILATAYIEEEINHKRVLEILDIHPSDVSNILKQLAKDGFLQKDGVGKGTTYKLATEGITDTTKGITTSTEGITDTTWGVRLYKREEIPSDILQEIEKIISPISNKQRVKKEVMQTIIIQICKYGYFSPELLSNLLHRNKDTIKDYISELVAKKFLFPYFSSPNSPKQVYTSKRDREE</sequence>
<organism evidence="2 3">
    <name type="scientific">Hydrogenimonas thermophila</name>
    <dbReference type="NCBI Taxonomy" id="223786"/>
    <lineage>
        <taxon>Bacteria</taxon>
        <taxon>Pseudomonadati</taxon>
        <taxon>Campylobacterota</taxon>
        <taxon>Epsilonproteobacteria</taxon>
        <taxon>Campylobacterales</taxon>
        <taxon>Hydrogenimonadaceae</taxon>
        <taxon>Hydrogenimonas</taxon>
    </lineage>
</organism>
<dbReference type="Gene3D" id="3.30.950.30">
    <property type="entry name" value="Schlafen, AAA domain"/>
    <property type="match status" value="1"/>
</dbReference>
<dbReference type="InterPro" id="IPR036390">
    <property type="entry name" value="WH_DNA-bd_sf"/>
</dbReference>
<dbReference type="InterPro" id="IPR038461">
    <property type="entry name" value="Schlafen_AlbA_2_dom_sf"/>
</dbReference>
<gene>
    <name evidence="2" type="ORF">SAMN05216234_1753</name>
</gene>
<dbReference type="Gene3D" id="3.30.565.60">
    <property type="match status" value="1"/>
</dbReference>
<dbReference type="InterPro" id="IPR036388">
    <property type="entry name" value="WH-like_DNA-bd_sf"/>
</dbReference>
<dbReference type="Pfam" id="PF13749">
    <property type="entry name" value="HATPase_c_4"/>
    <property type="match status" value="1"/>
</dbReference>
<dbReference type="InterPro" id="IPR038475">
    <property type="entry name" value="RecG_C_sf"/>
</dbReference>
<dbReference type="SUPFAM" id="SSF46785">
    <property type="entry name" value="Winged helix' DNA-binding domain"/>
    <property type="match status" value="1"/>
</dbReference>
<accession>A0A1I5UZC8</accession>
<evidence type="ECO:0000313" key="3">
    <source>
        <dbReference type="Proteomes" id="UP000199227"/>
    </source>
</evidence>
<feature type="domain" description="Schlafen AlbA-2" evidence="1">
    <location>
        <begin position="15"/>
        <end position="144"/>
    </location>
</feature>
<reference evidence="2 3" key="1">
    <citation type="submission" date="2016-10" db="EMBL/GenBank/DDBJ databases">
        <authorList>
            <person name="de Groot N.N."/>
        </authorList>
    </citation>
    <scope>NUCLEOTIDE SEQUENCE [LARGE SCALE GENOMIC DNA]</scope>
    <source>
        <strain evidence="2 3">EP1-55-1</strain>
    </source>
</reference>
<dbReference type="EMBL" id="FOXB01000075">
    <property type="protein sequence ID" value="SFQ00056.1"/>
    <property type="molecule type" value="Genomic_DNA"/>
</dbReference>
<dbReference type="Gene3D" id="1.10.10.10">
    <property type="entry name" value="Winged helix-like DNA-binding domain superfamily/Winged helix DNA-binding domain"/>
    <property type="match status" value="1"/>
</dbReference>